<dbReference type="InterPro" id="IPR054075">
    <property type="entry name" value="Gp53-like_C"/>
</dbReference>
<dbReference type="InterPro" id="IPR022225">
    <property type="entry name" value="Phage_tail_fibre_N"/>
</dbReference>
<evidence type="ECO:0008006" key="5">
    <source>
        <dbReference type="Google" id="ProtNLM"/>
    </source>
</evidence>
<organism evidence="3 4">
    <name type="scientific">Buttiauxella agrestis</name>
    <dbReference type="NCBI Taxonomy" id="82977"/>
    <lineage>
        <taxon>Bacteria</taxon>
        <taxon>Pseudomonadati</taxon>
        <taxon>Pseudomonadota</taxon>
        <taxon>Gammaproteobacteria</taxon>
        <taxon>Enterobacterales</taxon>
        <taxon>Enterobacteriaceae</taxon>
        <taxon>Buttiauxella</taxon>
    </lineage>
</organism>
<accession>A0A381C7I1</accession>
<evidence type="ECO:0000313" key="3">
    <source>
        <dbReference type="EMBL" id="SUW63299.1"/>
    </source>
</evidence>
<name>A0A381C7I1_9ENTR</name>
<dbReference type="EMBL" id="UIGI01000001">
    <property type="protein sequence ID" value="SUW63299.1"/>
    <property type="molecule type" value="Genomic_DNA"/>
</dbReference>
<dbReference type="RefSeq" id="WP_115628059.1">
    <property type="nucleotide sequence ID" value="NZ_UIGI01000001.1"/>
</dbReference>
<dbReference type="InterPro" id="IPR051934">
    <property type="entry name" value="Phage_Tail_Fiber_Structural"/>
</dbReference>
<dbReference type="Gene3D" id="2.60.40.3940">
    <property type="match status" value="1"/>
</dbReference>
<dbReference type="PANTHER" id="PTHR35191:SF1">
    <property type="entry name" value="PROPHAGE SIDE TAIL FIBER PROTEIN HOMOLOG STFQ-RELATED"/>
    <property type="match status" value="1"/>
</dbReference>
<dbReference type="AlphaFoldDB" id="A0A381C7I1"/>
<dbReference type="Proteomes" id="UP000255528">
    <property type="component" value="Unassembled WGS sequence"/>
</dbReference>
<evidence type="ECO:0000259" key="1">
    <source>
        <dbReference type="Pfam" id="PF12571"/>
    </source>
</evidence>
<evidence type="ECO:0000313" key="4">
    <source>
        <dbReference type="Proteomes" id="UP000255528"/>
    </source>
</evidence>
<sequence length="445" mass="46079">MSDFYVILTDAGQALMAAATAGGAPVALSQFGVDDGNGAAITPDPAQTTLVNEVYRGDISILSATGNTIKAQLVIPKDSGGYTIQGFGLYTDDGTLFSICNFPAQEKPLPSSGYAVKMDTDYYLQVSDTSVVTLQFDGDDYLTREQADTIYLQIGNNLSEIAAAGAAAQQAARDNIDLGSAATLDAQTSKDDVTPGRVLVNGSAIAVRSFRASGDAGGDTTDANNLPANSVSFVYSSATNSPDFEASVLDFGGLDGTYNTQLAASYSTPGLIKFRAKNGDNDTWNVWHSFYTTGNKPTAADTGALPVDGTAAAATKLATARNINGVPFDGTVDITISASAVGSYTKEESDGKYQLKNASGNATNGWFKDSSTGVITQWGMTTSVSASQPINFPIAFPSVCVGIQVTAFTNGVAGTMETGCSAYSNTAATLTANQPFSLFWVATGY</sequence>
<reference evidence="3 4" key="1">
    <citation type="submission" date="2018-06" db="EMBL/GenBank/DDBJ databases">
        <authorList>
            <consortium name="Pathogen Informatics"/>
            <person name="Doyle S."/>
        </authorList>
    </citation>
    <scope>NUCLEOTIDE SEQUENCE [LARGE SCALE GENOMIC DNA]</scope>
    <source>
        <strain evidence="3 4">NCTC12119</strain>
    </source>
</reference>
<protein>
    <recommendedName>
        <fullName evidence="5">Phage tail fibre repeat</fullName>
    </recommendedName>
</protein>
<dbReference type="Pfam" id="PF21882">
    <property type="entry name" value="Gp53-like_C"/>
    <property type="match status" value="1"/>
</dbReference>
<proteinExistence type="predicted"/>
<gene>
    <name evidence="3" type="ORF">NCTC12119_01786</name>
</gene>
<evidence type="ECO:0000259" key="2">
    <source>
        <dbReference type="Pfam" id="PF21882"/>
    </source>
</evidence>
<feature type="domain" description="Putative tail fiber protein gp53-like C-terminal" evidence="2">
    <location>
        <begin position="371"/>
        <end position="445"/>
    </location>
</feature>
<feature type="domain" description="Phage tail fibre protein N-terminal" evidence="1">
    <location>
        <begin position="1"/>
        <end position="137"/>
    </location>
</feature>
<dbReference type="PANTHER" id="PTHR35191">
    <property type="entry name" value="PROPHAGE SIDE TAIL FIBER PROTEIN HOMOLOG STFQ-RELATED"/>
    <property type="match status" value="1"/>
</dbReference>
<dbReference type="Pfam" id="PF12571">
    <property type="entry name" value="Phage_tail_fib"/>
    <property type="match status" value="1"/>
</dbReference>